<dbReference type="InterPro" id="IPR043131">
    <property type="entry name" value="BCAT-like_N"/>
</dbReference>
<dbReference type="PATRIC" id="fig|28092.6.peg.3247"/>
<dbReference type="PANTHER" id="PTHR11236:SF50">
    <property type="entry name" value="AMINODEOXYCHORISMATE SYNTHASE COMPONENT 1"/>
    <property type="match status" value="1"/>
</dbReference>
<dbReference type="RefSeq" id="WP_046153118.1">
    <property type="nucleotide sequence ID" value="NZ_CADFGU010000006.1"/>
</dbReference>
<dbReference type="Gene3D" id="3.30.470.10">
    <property type="match status" value="1"/>
</dbReference>
<dbReference type="SUPFAM" id="SSF56322">
    <property type="entry name" value="ADC synthase"/>
    <property type="match status" value="1"/>
</dbReference>
<name>A0A0F5JZ73_9BURK</name>
<dbReference type="InterPro" id="IPR015890">
    <property type="entry name" value="Chorismate_C"/>
</dbReference>
<protein>
    <recommendedName>
        <fullName evidence="2">Chorismate-utilising enzyme C-terminal domain-containing protein</fullName>
    </recommendedName>
</protein>
<dbReference type="EMBL" id="LAQU01000013">
    <property type="protein sequence ID" value="KKB63118.1"/>
    <property type="molecule type" value="Genomic_DNA"/>
</dbReference>
<dbReference type="SUPFAM" id="SSF56752">
    <property type="entry name" value="D-aminoacid aminotransferase-like PLP-dependent enzymes"/>
    <property type="match status" value="1"/>
</dbReference>
<dbReference type="PRINTS" id="PR00095">
    <property type="entry name" value="ANTSNTHASEI"/>
</dbReference>
<dbReference type="Proteomes" id="UP000033618">
    <property type="component" value="Unassembled WGS sequence"/>
</dbReference>
<organism evidence="3 4">
    <name type="scientific">Robbsia andropogonis</name>
    <dbReference type="NCBI Taxonomy" id="28092"/>
    <lineage>
        <taxon>Bacteria</taxon>
        <taxon>Pseudomonadati</taxon>
        <taxon>Pseudomonadota</taxon>
        <taxon>Betaproteobacteria</taxon>
        <taxon>Burkholderiales</taxon>
        <taxon>Burkholderiaceae</taxon>
        <taxon>Robbsia</taxon>
    </lineage>
</organism>
<dbReference type="STRING" id="28092.WM40_13785"/>
<gene>
    <name evidence="3" type="ORF">WM40_13785</name>
</gene>
<dbReference type="PANTHER" id="PTHR11236">
    <property type="entry name" value="AMINOBENZOATE/ANTHRANILATE SYNTHASE"/>
    <property type="match status" value="1"/>
</dbReference>
<dbReference type="InterPro" id="IPR019999">
    <property type="entry name" value="Anth_synth_I-like"/>
</dbReference>
<reference evidence="3 4" key="1">
    <citation type="submission" date="2015-03" db="EMBL/GenBank/DDBJ databases">
        <title>Draft Genome Sequence of Burkholderia andropogonis type strain ICMP2807, isolated from Sorghum bicolor.</title>
        <authorList>
            <person name="Lopes-Santos L."/>
            <person name="Castro D.B."/>
            <person name="Ottoboni L.M."/>
            <person name="Park D."/>
            <person name="Weirc B.S."/>
            <person name="Destefano S.A."/>
        </authorList>
    </citation>
    <scope>NUCLEOTIDE SEQUENCE [LARGE SCALE GENOMIC DNA]</scope>
    <source>
        <strain evidence="3 4">ICMP2807</strain>
    </source>
</reference>
<feature type="domain" description="Chorismate-utilising enzyme C-terminal" evidence="2">
    <location>
        <begin position="172"/>
        <end position="452"/>
    </location>
</feature>
<dbReference type="InterPro" id="IPR001544">
    <property type="entry name" value="Aminotrans_IV"/>
</dbReference>
<dbReference type="AlphaFoldDB" id="A0A0F5JZ73"/>
<feature type="region of interest" description="Disordered" evidence="1">
    <location>
        <begin position="1"/>
        <end position="23"/>
    </location>
</feature>
<evidence type="ECO:0000256" key="1">
    <source>
        <dbReference type="SAM" id="MobiDB-lite"/>
    </source>
</evidence>
<dbReference type="InterPro" id="IPR043132">
    <property type="entry name" value="BCAT-like_C"/>
</dbReference>
<dbReference type="Pfam" id="PF00425">
    <property type="entry name" value="Chorismate_bind"/>
    <property type="match status" value="1"/>
</dbReference>
<dbReference type="GO" id="GO:0000162">
    <property type="term" value="P:L-tryptophan biosynthetic process"/>
    <property type="evidence" value="ECO:0007669"/>
    <property type="project" value="TreeGrafter"/>
</dbReference>
<dbReference type="Gene3D" id="3.60.120.10">
    <property type="entry name" value="Anthranilate synthase"/>
    <property type="match status" value="1"/>
</dbReference>
<comment type="caution">
    <text evidence="3">The sequence shown here is derived from an EMBL/GenBank/DDBJ whole genome shotgun (WGS) entry which is preliminary data.</text>
</comment>
<keyword evidence="4" id="KW-1185">Reference proteome</keyword>
<dbReference type="InterPro" id="IPR005801">
    <property type="entry name" value="ADC_synthase"/>
</dbReference>
<dbReference type="Gene3D" id="3.20.10.10">
    <property type="entry name" value="D-amino Acid Aminotransferase, subunit A, domain 2"/>
    <property type="match status" value="1"/>
</dbReference>
<evidence type="ECO:0000313" key="4">
    <source>
        <dbReference type="Proteomes" id="UP000033618"/>
    </source>
</evidence>
<proteinExistence type="predicted"/>
<evidence type="ECO:0000313" key="3">
    <source>
        <dbReference type="EMBL" id="KKB63118.1"/>
    </source>
</evidence>
<evidence type="ECO:0000259" key="2">
    <source>
        <dbReference type="Pfam" id="PF00425"/>
    </source>
</evidence>
<dbReference type="GO" id="GO:0046820">
    <property type="term" value="F:4-amino-4-deoxychorismate synthase activity"/>
    <property type="evidence" value="ECO:0007669"/>
    <property type="project" value="TreeGrafter"/>
</dbReference>
<accession>A0A0F5JZ73</accession>
<dbReference type="Pfam" id="PF01063">
    <property type="entry name" value="Aminotran_4"/>
    <property type="match status" value="1"/>
</dbReference>
<dbReference type="InterPro" id="IPR036038">
    <property type="entry name" value="Aminotransferase-like"/>
</dbReference>
<sequence>MPTGQHAARPSVAAGQRGGGAPATATSRLYTDYRHTRHCTHPATFEQTWQQVEVDLAAGLHAVILADYEWGAALASSGSIPLAGGAFRVLCFAHCSRLTQAQTDAWLSQVNAELADGDLDAPVLPDAMPRSTAACVPCAVSPAAVTLRSPDSPRASPRPSGIADLSASVTRAAFDAAIDTIHQALRAGDSYQVNYTFRLAFGVYGDPVALYCQLRQRQPVAFGALIRTPASWVLSVSPELFVRHDDGVLSAKPMKGTAARIPHDPEADQAVARALQADEKNRAENVMIVDLLRNDLGRIASVGSVRVDRLFDVDAWPSVWQMTSTVRAELAPGKRFPDVLRALFPCGSITGAPKHAAMALIQQIETTPRGLYTGAIGWIDPPSGPPVNLADAAKHRCGDFCLSVAIRTITIDDPQTGDRGANDGLLPARAGIGAGIVLDSLAADEYAECWLKARFLTGADPGFALFETMALTVATDLAKTVSLLPGRDTNARPVAARVAALTCAMPFLPRHLARLEKAAERLGFDWSIDRVLASIETQLKAVLAVASSAPSHTVSASAPTPTSTSMSLDRFVPEATFAPTHRVRLALSKDGTPVCTIAPLAPLGAEPVGLLLAVDHGHAPVRADDFLLRFKTTARGHYDTAWQAAVTQGAFDMLFENTSGELTEGGRSTVYVKLDGHWYTPPVHCGLLPGVFRGAILDGVVPGVPLVRERVLRRDDLARAEGYALSNGLRGWITASIQR</sequence>